<feature type="transmembrane region" description="Helical" evidence="9">
    <location>
        <begin position="877"/>
        <end position="898"/>
    </location>
</feature>
<dbReference type="PANTHER" id="PTHR14741:SF32">
    <property type="entry name" value="TRIMETHYLGUANOSINE SYNTHASE"/>
    <property type="match status" value="1"/>
</dbReference>
<keyword evidence="11" id="KW-1185">Reference proteome</keyword>
<evidence type="ECO:0000256" key="1">
    <source>
        <dbReference type="ARBA" id="ARBA00018517"/>
    </source>
</evidence>
<keyword evidence="9" id="KW-0472">Membrane</keyword>
<feature type="region of interest" description="Disordered" evidence="8">
    <location>
        <begin position="398"/>
        <end position="437"/>
    </location>
</feature>
<evidence type="ECO:0000256" key="7">
    <source>
        <dbReference type="ARBA" id="ARBA00049790"/>
    </source>
</evidence>
<dbReference type="GO" id="GO:0071164">
    <property type="term" value="F:RNA cap trimethylguanosine synthase activity"/>
    <property type="evidence" value="ECO:0007669"/>
    <property type="project" value="TreeGrafter"/>
</dbReference>
<comment type="catalytic activity">
    <reaction evidence="6">
        <text>a 5'-end (N(7)-methyl 5'-triphosphoguanosine)-ribonucleoside in snRNA + S-adenosyl-L-methionine = a 5'-end (N(2),N(7)-dimethyl 5'-triphosphoguanosine)-ribonucleoside in snRNA + S-adenosyl-L-homocysteine + H(+)</text>
        <dbReference type="Rhea" id="RHEA:78471"/>
        <dbReference type="Rhea" id="RHEA-COMP:19085"/>
        <dbReference type="Rhea" id="RHEA-COMP:19087"/>
        <dbReference type="ChEBI" id="CHEBI:15378"/>
        <dbReference type="ChEBI" id="CHEBI:57856"/>
        <dbReference type="ChEBI" id="CHEBI:59789"/>
        <dbReference type="ChEBI" id="CHEBI:156461"/>
        <dbReference type="ChEBI" id="CHEBI:172880"/>
    </reaction>
    <physiologicalReaction direction="left-to-right" evidence="6">
        <dbReference type="Rhea" id="RHEA:78472"/>
    </physiologicalReaction>
</comment>
<reference evidence="10 11" key="1">
    <citation type="journal article" date="2018" name="Proc. R. Soc. B">
        <title>A non-coding region near Follistatin controls head colour polymorphism in the Gouldian finch.</title>
        <authorList>
            <person name="Toomey M.B."/>
            <person name="Marques C.I."/>
            <person name="Andrade P."/>
            <person name="Araujo P.M."/>
            <person name="Sabatino S."/>
            <person name="Gazda M.A."/>
            <person name="Afonso S."/>
            <person name="Lopes R.J."/>
            <person name="Corbo J.C."/>
            <person name="Carneiro M."/>
        </authorList>
    </citation>
    <scope>NUCLEOTIDE SEQUENCE [LARGE SCALE GENOMIC DNA]</scope>
    <source>
        <strain evidence="10">Red01</strain>
        <tissue evidence="10">Muscle</tissue>
    </source>
</reference>
<evidence type="ECO:0000256" key="4">
    <source>
        <dbReference type="ARBA" id="ARBA00048740"/>
    </source>
</evidence>
<evidence type="ECO:0000313" key="11">
    <source>
        <dbReference type="Proteomes" id="UP000276834"/>
    </source>
</evidence>
<dbReference type="EMBL" id="QUSF01000001">
    <property type="protein sequence ID" value="RLW13374.1"/>
    <property type="molecule type" value="Genomic_DNA"/>
</dbReference>
<dbReference type="PANTHER" id="PTHR14741">
    <property type="entry name" value="S-ADENOSYLMETHIONINE-DEPENDENT METHYLTRANSFERASE RELATED"/>
    <property type="match status" value="1"/>
</dbReference>
<dbReference type="STRING" id="44316.ENSEGOP00005000320"/>
<dbReference type="InterPro" id="IPR019012">
    <property type="entry name" value="RNA_cap_Gua-N2-MeTrfase"/>
</dbReference>
<dbReference type="Pfam" id="PF09445">
    <property type="entry name" value="Methyltransf_15"/>
    <property type="match status" value="1"/>
</dbReference>
<evidence type="ECO:0000256" key="9">
    <source>
        <dbReference type="SAM" id="Phobius"/>
    </source>
</evidence>
<dbReference type="GO" id="GO:0005634">
    <property type="term" value="C:nucleus"/>
    <property type="evidence" value="ECO:0007669"/>
    <property type="project" value="TreeGrafter"/>
</dbReference>
<comment type="catalytic activity">
    <reaction evidence="3">
        <text>a 5'-end (N(2),N(7)-dimethyl 5'-triphosphoguanosine)-ribonucleoside in snoRNA + S-adenosyl-L-methionine = a 5'-end (N(2),N(2),N(7)-trimethyl 5'-triphosphoguanosine)-ribonucleoside in snoRNA + S-adenosyl-L-homocysteine + H(+)</text>
        <dbReference type="Rhea" id="RHEA:78507"/>
        <dbReference type="Rhea" id="RHEA-COMP:19088"/>
        <dbReference type="Rhea" id="RHEA-COMP:19090"/>
        <dbReference type="ChEBI" id="CHEBI:15378"/>
        <dbReference type="ChEBI" id="CHEBI:57856"/>
        <dbReference type="ChEBI" id="CHEBI:59789"/>
        <dbReference type="ChEBI" id="CHEBI:167623"/>
        <dbReference type="ChEBI" id="CHEBI:172880"/>
    </reaction>
    <physiologicalReaction direction="left-to-right" evidence="3">
        <dbReference type="Rhea" id="RHEA:78508"/>
    </physiologicalReaction>
</comment>
<evidence type="ECO:0000256" key="5">
    <source>
        <dbReference type="ARBA" id="ARBA00048763"/>
    </source>
</evidence>
<comment type="similarity">
    <text evidence="2">Belongs to the methyltransferase superfamily. Trimethylguanosine synthase family.</text>
</comment>
<comment type="catalytic activity">
    <reaction evidence="5">
        <text>a 5'-end (N(2),N(7)-dimethyl 5'-triphosphoguanosine)-ribonucleoside in snRNA + S-adenosyl-L-methionine = a 5'-end (N(2),N(2),N(7)-trimethyl 5'-triphosphoguanosine)-ribonucleoside in snRNA + S-adenosyl-L-homocysteine + H(+)</text>
        <dbReference type="Rhea" id="RHEA:78479"/>
        <dbReference type="Rhea" id="RHEA-COMP:19087"/>
        <dbReference type="Rhea" id="RHEA-COMP:19089"/>
        <dbReference type="ChEBI" id="CHEBI:15378"/>
        <dbReference type="ChEBI" id="CHEBI:57856"/>
        <dbReference type="ChEBI" id="CHEBI:59789"/>
        <dbReference type="ChEBI" id="CHEBI:167623"/>
        <dbReference type="ChEBI" id="CHEBI:172880"/>
    </reaction>
    <physiologicalReaction direction="left-to-right" evidence="5">
        <dbReference type="Rhea" id="RHEA:78480"/>
    </physiologicalReaction>
</comment>
<feature type="region of interest" description="Disordered" evidence="8">
    <location>
        <begin position="564"/>
        <end position="656"/>
    </location>
</feature>
<evidence type="ECO:0000256" key="8">
    <source>
        <dbReference type="SAM" id="MobiDB-lite"/>
    </source>
</evidence>
<dbReference type="OrthoDB" id="194443at2759"/>
<keyword evidence="9" id="KW-1133">Transmembrane helix</keyword>
<evidence type="ECO:0000256" key="3">
    <source>
        <dbReference type="ARBA" id="ARBA00047418"/>
    </source>
</evidence>
<dbReference type="SUPFAM" id="SSF53335">
    <property type="entry name" value="S-adenosyl-L-methionine-dependent methyltransferases"/>
    <property type="match status" value="1"/>
</dbReference>
<dbReference type="InterPro" id="IPR029063">
    <property type="entry name" value="SAM-dependent_MTases_sf"/>
</dbReference>
<comment type="catalytic activity">
    <reaction evidence="4">
        <text>a 5'-end (N(7)-methyl 5'-triphosphoguanosine)-ribonucleoside in snoRNA + S-adenosyl-L-methionine = a 5'-end (N(2),N(7)-dimethyl 5'-triphosphoguanosine)-ribonucleoside in snoRNA + S-adenosyl-L-homocysteine + H(+)</text>
        <dbReference type="Rhea" id="RHEA:78475"/>
        <dbReference type="Rhea" id="RHEA-COMP:19086"/>
        <dbReference type="Rhea" id="RHEA-COMP:19088"/>
        <dbReference type="ChEBI" id="CHEBI:15378"/>
        <dbReference type="ChEBI" id="CHEBI:57856"/>
        <dbReference type="ChEBI" id="CHEBI:59789"/>
        <dbReference type="ChEBI" id="CHEBI:156461"/>
        <dbReference type="ChEBI" id="CHEBI:172880"/>
    </reaction>
    <physiologicalReaction direction="left-to-right" evidence="4">
        <dbReference type="Rhea" id="RHEA:78476"/>
    </physiologicalReaction>
</comment>
<evidence type="ECO:0000256" key="6">
    <source>
        <dbReference type="ARBA" id="ARBA00049075"/>
    </source>
</evidence>
<evidence type="ECO:0000256" key="2">
    <source>
        <dbReference type="ARBA" id="ARBA00025783"/>
    </source>
</evidence>
<sequence>MVQERGPACGAPAAVVQEPGLACGAPAAVVQERGPACGAPAAVEREPGPRLVAELLLRAGEAGGILCLCSRAFVEDRKLYKLGLKGFYVKDGNDSTGEEQASEEESNCPNVRLKVDINHALDLEEVELDSEAELMKSMGLPLQFGGQSAHRDFGATENYRKKNNVKIIQKKKKKKKKLQQKHEDKMGQECQEEACGGCIQPISGELALATEQCEMSTKPQAIIENCESSESLASETLASELKEKWEKYWNEYGEGLLWQSWLEKHQEVSSSEGITASEPWRSPDTKEEWEQHYSELYWYYWEQFQYWTSQGWTTESSHGDKVEINGITRETDFSGEMGLVSPGPEHSEVLSLQLSPFNTRSEETLPSIAEPNSEIISGICNLNLNLEEVEQNSAALTVAHSDPEEQSSSDSGSQKEPCDGGSRKRRASCENKSVNQSHVAQIQMKKNSCCFLTKMKMRMKSLLNTDVSNHELDMEENPVEDPEETCSVLGFKCGTGQKYGGIPDFTHRSVQYLEKKAKLKSRFLDMRKPRKSKNTHIFFTEKSEITCKKSKTLKKVEMFLKRVNNKPEEEDTSQTATPQGKAEASSVSSSDSEGPEGVAAPRSARLDAEIQEPPPSAACPAPAGSELEGEAQDAAGSGPEEQGAGRPERAGGRQLVPLDIPDYLQPETEDISQAVDEKIPVKKKETKRRRRNKNALRTIPPEIAADPELVKYWAQRYRLFSRFDEGIKLDREGWFSVTPEKIAEHIAVRVSQSFNCDIIVDAFCGVGGNAIQFALTSKRVIAIDIDPEKLRLARHNAAVYGVAEHIDFLCGDFMALAAGLRADVMITNNIVYFLPRNADINQVASLAGPGGKVEIEQNFLNNKLKTITAYFAQRETWLYLCLEVGLYPLSIVILFYFLSPCYFSSLQRYFEEPFCLEAFGILTQAPGRAEISQLFLVVGEFGKNANTTGALNLLWQWHRSKCCKIRLEINSDPVLFQLSEDEAVEWLSLVPLDGV</sequence>
<dbReference type="CDD" id="cd02440">
    <property type="entry name" value="AdoMet_MTases"/>
    <property type="match status" value="1"/>
</dbReference>
<dbReference type="AlphaFoldDB" id="A0A3L8T3L4"/>
<accession>A0A3L8T3L4</accession>
<evidence type="ECO:0000313" key="10">
    <source>
        <dbReference type="EMBL" id="RLW13374.1"/>
    </source>
</evidence>
<protein>
    <recommendedName>
        <fullName evidence="1">Trimethylguanosine synthase</fullName>
    </recommendedName>
    <alternativeName>
        <fullName evidence="7">Cap-specific guanine-N(2) methyltransferase</fullName>
    </alternativeName>
</protein>
<keyword evidence="9" id="KW-0812">Transmembrane</keyword>
<dbReference type="Proteomes" id="UP000276834">
    <property type="component" value="Unassembled WGS sequence"/>
</dbReference>
<gene>
    <name evidence="10" type="ORF">DV515_00000268</name>
</gene>
<dbReference type="Gene3D" id="3.40.50.150">
    <property type="entry name" value="Vaccinia Virus protein VP39"/>
    <property type="match status" value="1"/>
</dbReference>
<name>A0A3L8T3L4_CHLGU</name>
<organism evidence="10 11">
    <name type="scientific">Chloebia gouldiae</name>
    <name type="common">Gouldian finch</name>
    <name type="synonym">Erythrura gouldiae</name>
    <dbReference type="NCBI Taxonomy" id="44316"/>
    <lineage>
        <taxon>Eukaryota</taxon>
        <taxon>Metazoa</taxon>
        <taxon>Chordata</taxon>
        <taxon>Craniata</taxon>
        <taxon>Vertebrata</taxon>
        <taxon>Euteleostomi</taxon>
        <taxon>Archelosauria</taxon>
        <taxon>Archosauria</taxon>
        <taxon>Dinosauria</taxon>
        <taxon>Saurischia</taxon>
        <taxon>Theropoda</taxon>
        <taxon>Coelurosauria</taxon>
        <taxon>Aves</taxon>
        <taxon>Neognathae</taxon>
        <taxon>Neoaves</taxon>
        <taxon>Telluraves</taxon>
        <taxon>Australaves</taxon>
        <taxon>Passeriformes</taxon>
        <taxon>Passeroidea</taxon>
        <taxon>Passeridae</taxon>
        <taxon>Chloebia</taxon>
    </lineage>
</organism>
<proteinExistence type="inferred from homology"/>
<comment type="caution">
    <text evidence="10">The sequence shown here is derived from an EMBL/GenBank/DDBJ whole genome shotgun (WGS) entry which is preliminary data.</text>
</comment>